<proteinExistence type="predicted"/>
<evidence type="ECO:0000313" key="2">
    <source>
        <dbReference type="EMBL" id="BAI39737.1"/>
    </source>
</evidence>
<dbReference type="AlphaFoldDB" id="C8TF15"/>
<reference evidence="2" key="1">
    <citation type="journal article" date="2009" name="Plant J.">
        <title>Comparative analysis of complete orthologous centromeres from two subspecies of rice reveals rapid variation of centromere organization and structure.</title>
        <authorList>
            <person name="Wu J."/>
            <person name="Fujisawa M."/>
            <person name="Tian Z."/>
            <person name="Yamagata H."/>
            <person name="Kamiya K."/>
            <person name="Shibata M."/>
            <person name="Hosokawa S."/>
            <person name="Ito Y."/>
            <person name="Hamada M."/>
            <person name="Katagiri S."/>
            <person name="Kurita K."/>
            <person name="Yamamoto M."/>
            <person name="Kikuta A."/>
            <person name="Machita K."/>
            <person name="Karasawa W."/>
            <person name="Kanamori H."/>
            <person name="Namiki N."/>
            <person name="Mizuno H."/>
            <person name="Ma J."/>
            <person name="Sasaki T."/>
            <person name="Matsumoto T."/>
        </authorList>
    </citation>
    <scope>NUCLEOTIDE SEQUENCE</scope>
</reference>
<name>C8TF15_ORYSI</name>
<feature type="region of interest" description="Disordered" evidence="1">
    <location>
        <begin position="310"/>
        <end position="335"/>
    </location>
</feature>
<organism evidence="2">
    <name type="scientific">Oryza sativa subsp. indica</name>
    <name type="common">Rice</name>
    <dbReference type="NCBI Taxonomy" id="39946"/>
    <lineage>
        <taxon>Eukaryota</taxon>
        <taxon>Viridiplantae</taxon>
        <taxon>Streptophyta</taxon>
        <taxon>Embryophyta</taxon>
        <taxon>Tracheophyta</taxon>
        <taxon>Spermatophyta</taxon>
        <taxon>Magnoliopsida</taxon>
        <taxon>Liliopsida</taxon>
        <taxon>Poales</taxon>
        <taxon>Poaceae</taxon>
        <taxon>BOP clade</taxon>
        <taxon>Oryzoideae</taxon>
        <taxon>Oryzeae</taxon>
        <taxon>Oryzinae</taxon>
        <taxon>Oryza</taxon>
        <taxon>Oryza sativa</taxon>
    </lineage>
</organism>
<feature type="region of interest" description="Disordered" evidence="1">
    <location>
        <begin position="47"/>
        <end position="108"/>
    </location>
</feature>
<feature type="region of interest" description="Disordered" evidence="1">
    <location>
        <begin position="174"/>
        <end position="198"/>
    </location>
</feature>
<accession>C8TF15</accession>
<feature type="compositionally biased region" description="Polar residues" evidence="1">
    <location>
        <begin position="57"/>
        <end position="70"/>
    </location>
</feature>
<feature type="compositionally biased region" description="Basic residues" evidence="1">
    <location>
        <begin position="310"/>
        <end position="323"/>
    </location>
</feature>
<sequence>MPGSLPHTIKWNPLFAFYRFSLLPSPPVASPPLPAFSFSPSGAGLPPAAPAAAENIGATSSPTTSGVATTPPSPAIPVAFPVRRPTSPPPPSAPQRCPHPGITSSSPEARRSGLLVGVQYLPASGRLLYVAGTPINVAALSSPPAAPLFHRNAVARAGLSILIVVDIPSAARSSSPARRLAAPPPSSDSQRRVPRRPRLRAAAAGCPRRLLAGPGRHRRRPLVVPGRRGVRPSVKLFSSVVRVRQVCRCSPVVVFVLASASSSPAPAASRLRPRIAAEVVPSPFASVVPEPSPPRSFVVVVPTPRRVVRFPKRGSRSSPKVRKAVLSEQGKSHHP</sequence>
<gene>
    <name evidence="2" type="primary">K0063H06.12</name>
</gene>
<protein>
    <submittedName>
        <fullName evidence="2">Cell wall protein-like</fullName>
    </submittedName>
</protein>
<evidence type="ECO:0000256" key="1">
    <source>
        <dbReference type="SAM" id="MobiDB-lite"/>
    </source>
</evidence>
<dbReference type="EMBL" id="AP009082">
    <property type="protein sequence ID" value="BAI39737.1"/>
    <property type="molecule type" value="Genomic_DNA"/>
</dbReference>